<evidence type="ECO:0000256" key="1">
    <source>
        <dbReference type="ARBA" id="ARBA00004167"/>
    </source>
</evidence>
<dbReference type="EMBL" id="CP144690">
    <property type="protein sequence ID" value="WVY89709.1"/>
    <property type="molecule type" value="Genomic_DNA"/>
</dbReference>
<evidence type="ECO:0000256" key="3">
    <source>
        <dbReference type="SAM" id="SignalP"/>
    </source>
</evidence>
<sequence length="412" mass="46605">MRMWRERTLIVLVFLLHQIDGEDGCPVSSCGKITNISYPFRLKGDPKVCGRYELYCENNITVLSLLSGTFRVEAINYNNFTIRVVDPGLQPTNCSSLPRYSLSPYNFTYLYTSVTDFDDFEYAFSPFNRCYNWYVDGDKFLFEYIAFLDCSHGVSGNSKYVDTGGCVNWESKGYIYAMAVGDLLAEDIEVGCRVKLVAPTSWWGLDTNKYSYAFIHKALLYGFQLSWTPLACAHHCGAPQRCSFNYSSHTFQCIDRKASRLLYSSEADVVGSLCLGSLRTNVEWVYYLCCCSKPRQSEHSKIHFGNLYCFGSLLVDVVLHRCSLSPLWFSSRNVLFSSSLLCGGFTRRGKHPSSSFSFLLVSFRLAVREARTSFSSSPTLVHVSHGEKTPFRFSMLVRLCKKGGDFDNLGAS</sequence>
<evidence type="ECO:0000313" key="6">
    <source>
        <dbReference type="Proteomes" id="UP001374535"/>
    </source>
</evidence>
<keyword evidence="2 3" id="KW-0732">Signal</keyword>
<evidence type="ECO:0000313" key="5">
    <source>
        <dbReference type="EMBL" id="WVY89709.1"/>
    </source>
</evidence>
<feature type="domain" description="Wall-associated receptor kinase galacturonan-binding" evidence="4">
    <location>
        <begin position="25"/>
        <end position="86"/>
    </location>
</feature>
<reference evidence="5 6" key="1">
    <citation type="journal article" date="2023" name="Life. Sci Alliance">
        <title>Evolutionary insights into 3D genome organization and epigenetic landscape of Vigna mungo.</title>
        <authorList>
            <person name="Junaid A."/>
            <person name="Singh B."/>
            <person name="Bhatia S."/>
        </authorList>
    </citation>
    <scope>NUCLEOTIDE SEQUENCE [LARGE SCALE GENOMIC DNA]</scope>
    <source>
        <strain evidence="5">Urdbean</strain>
    </source>
</reference>
<feature type="signal peptide" evidence="3">
    <location>
        <begin position="1"/>
        <end position="21"/>
    </location>
</feature>
<dbReference type="PANTHER" id="PTHR33138">
    <property type="entry name" value="OS01G0690200 PROTEIN"/>
    <property type="match status" value="1"/>
</dbReference>
<proteinExistence type="predicted"/>
<dbReference type="Pfam" id="PF13947">
    <property type="entry name" value="GUB_WAK_bind"/>
    <property type="match status" value="1"/>
</dbReference>
<comment type="subcellular location">
    <subcellularLocation>
        <location evidence="1">Membrane</location>
        <topology evidence="1">Single-pass membrane protein</topology>
    </subcellularLocation>
</comment>
<organism evidence="5 6">
    <name type="scientific">Vigna mungo</name>
    <name type="common">Black gram</name>
    <name type="synonym">Phaseolus mungo</name>
    <dbReference type="NCBI Taxonomy" id="3915"/>
    <lineage>
        <taxon>Eukaryota</taxon>
        <taxon>Viridiplantae</taxon>
        <taxon>Streptophyta</taxon>
        <taxon>Embryophyta</taxon>
        <taxon>Tracheophyta</taxon>
        <taxon>Spermatophyta</taxon>
        <taxon>Magnoliopsida</taxon>
        <taxon>eudicotyledons</taxon>
        <taxon>Gunneridae</taxon>
        <taxon>Pentapetalae</taxon>
        <taxon>rosids</taxon>
        <taxon>fabids</taxon>
        <taxon>Fabales</taxon>
        <taxon>Fabaceae</taxon>
        <taxon>Papilionoideae</taxon>
        <taxon>50 kb inversion clade</taxon>
        <taxon>NPAAA clade</taxon>
        <taxon>indigoferoid/millettioid clade</taxon>
        <taxon>Phaseoleae</taxon>
        <taxon>Vigna</taxon>
    </lineage>
</organism>
<dbReference type="PANTHER" id="PTHR33138:SF30">
    <property type="entry name" value="LEAF RUST 10 DISEASE-RESISTANCE LOCUS RECEPTOR-LIKE PROTEIN KINASE-LIKE 2.7"/>
    <property type="match status" value="1"/>
</dbReference>
<evidence type="ECO:0000259" key="4">
    <source>
        <dbReference type="Pfam" id="PF13947"/>
    </source>
</evidence>
<gene>
    <name evidence="5" type="ORF">V8G54_035223</name>
</gene>
<dbReference type="AlphaFoldDB" id="A0AAQ3MEL9"/>
<dbReference type="GO" id="GO:0016020">
    <property type="term" value="C:membrane"/>
    <property type="evidence" value="ECO:0007669"/>
    <property type="project" value="UniProtKB-SubCell"/>
</dbReference>
<accession>A0AAQ3MEL9</accession>
<dbReference type="Proteomes" id="UP001374535">
    <property type="component" value="Chromosome 11"/>
</dbReference>
<evidence type="ECO:0000256" key="2">
    <source>
        <dbReference type="ARBA" id="ARBA00022729"/>
    </source>
</evidence>
<feature type="chain" id="PRO_5042874860" description="Wall-associated receptor kinase galacturonan-binding domain-containing protein" evidence="3">
    <location>
        <begin position="22"/>
        <end position="412"/>
    </location>
</feature>
<dbReference type="GO" id="GO:0030247">
    <property type="term" value="F:polysaccharide binding"/>
    <property type="evidence" value="ECO:0007669"/>
    <property type="project" value="InterPro"/>
</dbReference>
<dbReference type="InterPro" id="IPR025287">
    <property type="entry name" value="WAK_GUB"/>
</dbReference>
<keyword evidence="6" id="KW-1185">Reference proteome</keyword>
<name>A0AAQ3MEL9_VIGMU</name>
<protein>
    <recommendedName>
        <fullName evidence="4">Wall-associated receptor kinase galacturonan-binding domain-containing protein</fullName>
    </recommendedName>
</protein>